<comment type="caution">
    <text evidence="4">The sequence shown here is derived from an EMBL/GenBank/DDBJ whole genome shotgun (WGS) entry which is preliminary data.</text>
</comment>
<sequence>MKYLNREIETLLKKRGAELIRCVSISHLDQRQSRRFSHAIVFTFPLTAKYIREVADTPNYVQARIDDNFNFDDDEYLQVELKTGKIADELARLLNAKGYKSISQSDEELITEGAFDFDTKTSVLPHKTIALLSGIGWIGKNNLLITPEYGSAQCLGTVLTDAPLKTIIHEPLLPKCGNCVACIDICEKHVLKRGVWSIGVSRDEIIDVFGCSTCLKCLVHCSVTQAYVKRHLLK</sequence>
<organism evidence="4 5">
    <name type="scientific">Bacteroides nordii</name>
    <dbReference type="NCBI Taxonomy" id="291645"/>
    <lineage>
        <taxon>Bacteria</taxon>
        <taxon>Pseudomonadati</taxon>
        <taxon>Bacteroidota</taxon>
        <taxon>Bacteroidia</taxon>
        <taxon>Bacteroidales</taxon>
        <taxon>Bacteroidaceae</taxon>
        <taxon>Bacteroides</taxon>
    </lineage>
</organism>
<dbReference type="SUPFAM" id="SSF46548">
    <property type="entry name" value="alpha-helical ferredoxin"/>
    <property type="match status" value="1"/>
</dbReference>
<dbReference type="PANTHER" id="PTHR42827">
    <property type="entry name" value="IRON-SULFUR CLUSTER-BINDING PROTEIN-RELATED"/>
    <property type="match status" value="1"/>
</dbReference>
<dbReference type="InterPro" id="IPR017900">
    <property type="entry name" value="4Fe4S_Fe_S_CS"/>
</dbReference>
<dbReference type="GO" id="GO:0051536">
    <property type="term" value="F:iron-sulfur cluster binding"/>
    <property type="evidence" value="ECO:0007669"/>
    <property type="project" value="UniProtKB-KW"/>
</dbReference>
<dbReference type="PROSITE" id="PS00198">
    <property type="entry name" value="4FE4S_FER_1"/>
    <property type="match status" value="1"/>
</dbReference>
<keyword evidence="3" id="KW-0411">Iron-sulfur</keyword>
<evidence type="ECO:0000313" key="4">
    <source>
        <dbReference type="EMBL" id="RHB30388.1"/>
    </source>
</evidence>
<keyword evidence="1" id="KW-0479">Metal-binding</keyword>
<dbReference type="AlphaFoldDB" id="A0A413V9X5"/>
<dbReference type="RefSeq" id="WP_007487293.1">
    <property type="nucleotide sequence ID" value="NZ_CABJFV010000027.1"/>
</dbReference>
<dbReference type="GO" id="GO:0046872">
    <property type="term" value="F:metal ion binding"/>
    <property type="evidence" value="ECO:0007669"/>
    <property type="project" value="UniProtKB-KW"/>
</dbReference>
<protein>
    <submittedName>
        <fullName evidence="4">Epoxyqueuosine reductase</fullName>
    </submittedName>
</protein>
<evidence type="ECO:0000256" key="2">
    <source>
        <dbReference type="ARBA" id="ARBA00023004"/>
    </source>
</evidence>
<evidence type="ECO:0000313" key="5">
    <source>
        <dbReference type="Proteomes" id="UP000284379"/>
    </source>
</evidence>
<gene>
    <name evidence="4" type="ORF">DW888_18855</name>
</gene>
<evidence type="ECO:0000256" key="3">
    <source>
        <dbReference type="ARBA" id="ARBA00023014"/>
    </source>
</evidence>
<keyword evidence="2" id="KW-0408">Iron</keyword>
<evidence type="ECO:0000256" key="1">
    <source>
        <dbReference type="ARBA" id="ARBA00022723"/>
    </source>
</evidence>
<name>A0A413V9X5_9BACE</name>
<accession>A0A413V9X5</accession>
<dbReference type="EMBL" id="QSGO01000027">
    <property type="protein sequence ID" value="RHB30388.1"/>
    <property type="molecule type" value="Genomic_DNA"/>
</dbReference>
<reference evidence="4 5" key="1">
    <citation type="submission" date="2018-08" db="EMBL/GenBank/DDBJ databases">
        <title>A genome reference for cultivated species of the human gut microbiota.</title>
        <authorList>
            <person name="Zou Y."/>
            <person name="Xue W."/>
            <person name="Luo G."/>
        </authorList>
    </citation>
    <scope>NUCLEOTIDE SEQUENCE [LARGE SCALE GENOMIC DNA]</scope>
    <source>
        <strain evidence="4 5">AM40-30BH</strain>
    </source>
</reference>
<dbReference type="Proteomes" id="UP000284379">
    <property type="component" value="Unassembled WGS sequence"/>
</dbReference>
<proteinExistence type="predicted"/>
<dbReference type="PANTHER" id="PTHR42827:SF1">
    <property type="entry name" value="IRON-SULFUR CLUSTER-BINDING PROTEIN"/>
    <property type="match status" value="1"/>
</dbReference>